<evidence type="ECO:0000313" key="1">
    <source>
        <dbReference type="EMBL" id="RPA91572.1"/>
    </source>
</evidence>
<dbReference type="OrthoDB" id="191315at2759"/>
<sequence>MDQETLDHVRELQYRVSRAEELIVKLGTIGIKEAVAWVLSLESQMEGGYRLRRGWGMGSGRGGVWK</sequence>
<dbReference type="Proteomes" id="UP000276215">
    <property type="component" value="Unassembled WGS sequence"/>
</dbReference>
<dbReference type="STRING" id="1336337.A0A3N4IZI4"/>
<reference evidence="1 2" key="1">
    <citation type="journal article" date="2018" name="Nat. Ecol. Evol.">
        <title>Pezizomycetes genomes reveal the molecular basis of ectomycorrhizal truffle lifestyle.</title>
        <authorList>
            <person name="Murat C."/>
            <person name="Payen T."/>
            <person name="Noel B."/>
            <person name="Kuo A."/>
            <person name="Morin E."/>
            <person name="Chen J."/>
            <person name="Kohler A."/>
            <person name="Krizsan K."/>
            <person name="Balestrini R."/>
            <person name="Da Silva C."/>
            <person name="Montanini B."/>
            <person name="Hainaut M."/>
            <person name="Levati E."/>
            <person name="Barry K.W."/>
            <person name="Belfiori B."/>
            <person name="Cichocki N."/>
            <person name="Clum A."/>
            <person name="Dockter R.B."/>
            <person name="Fauchery L."/>
            <person name="Guy J."/>
            <person name="Iotti M."/>
            <person name="Le Tacon F."/>
            <person name="Lindquist E.A."/>
            <person name="Lipzen A."/>
            <person name="Malagnac F."/>
            <person name="Mello A."/>
            <person name="Molinier V."/>
            <person name="Miyauchi S."/>
            <person name="Poulain J."/>
            <person name="Riccioni C."/>
            <person name="Rubini A."/>
            <person name="Sitrit Y."/>
            <person name="Splivallo R."/>
            <person name="Traeger S."/>
            <person name="Wang M."/>
            <person name="Zifcakova L."/>
            <person name="Wipf D."/>
            <person name="Zambonelli A."/>
            <person name="Paolocci F."/>
            <person name="Nowrousian M."/>
            <person name="Ottonello S."/>
            <person name="Baldrian P."/>
            <person name="Spatafora J.W."/>
            <person name="Henrissat B."/>
            <person name="Nagy L.G."/>
            <person name="Aury J.M."/>
            <person name="Wincker P."/>
            <person name="Grigoriev I.V."/>
            <person name="Bonfante P."/>
            <person name="Martin F.M."/>
        </authorList>
    </citation>
    <scope>NUCLEOTIDE SEQUENCE [LARGE SCALE GENOMIC DNA]</scope>
    <source>
        <strain evidence="1 2">120613-1</strain>
    </source>
</reference>
<organism evidence="1 2">
    <name type="scientific">Choiromyces venosus 120613-1</name>
    <dbReference type="NCBI Taxonomy" id="1336337"/>
    <lineage>
        <taxon>Eukaryota</taxon>
        <taxon>Fungi</taxon>
        <taxon>Dikarya</taxon>
        <taxon>Ascomycota</taxon>
        <taxon>Pezizomycotina</taxon>
        <taxon>Pezizomycetes</taxon>
        <taxon>Pezizales</taxon>
        <taxon>Tuberaceae</taxon>
        <taxon>Choiromyces</taxon>
    </lineage>
</organism>
<dbReference type="EMBL" id="ML120493">
    <property type="protein sequence ID" value="RPA91572.1"/>
    <property type="molecule type" value="Genomic_DNA"/>
</dbReference>
<gene>
    <name evidence="1" type="ORF">L873DRAFT_1819237</name>
</gene>
<accession>A0A3N4IZI4</accession>
<protein>
    <submittedName>
        <fullName evidence="1">Uncharacterized protein</fullName>
    </submittedName>
</protein>
<keyword evidence="2" id="KW-1185">Reference proteome</keyword>
<dbReference type="AlphaFoldDB" id="A0A3N4IZI4"/>
<evidence type="ECO:0000313" key="2">
    <source>
        <dbReference type="Proteomes" id="UP000276215"/>
    </source>
</evidence>
<name>A0A3N4IZI4_9PEZI</name>
<proteinExistence type="predicted"/>